<comment type="caution">
    <text evidence="2">The sequence shown here is derived from an EMBL/GenBank/DDBJ whole genome shotgun (WGS) entry which is preliminary data.</text>
</comment>
<gene>
    <name evidence="2" type="ORF">Pcinc_032900</name>
</gene>
<proteinExistence type="predicted"/>
<keyword evidence="3" id="KW-1185">Reference proteome</keyword>
<dbReference type="Proteomes" id="UP001286313">
    <property type="component" value="Unassembled WGS sequence"/>
</dbReference>
<feature type="compositionally biased region" description="Polar residues" evidence="1">
    <location>
        <begin position="118"/>
        <end position="130"/>
    </location>
</feature>
<dbReference type="AlphaFoldDB" id="A0AAE1K2N9"/>
<name>A0AAE1K2N9_PETCI</name>
<sequence>MGRRVRKSSPRRSKIEGQGQEQKSGKERAKEIMVKMKLGDEGGVERQLRIKSKRWAWPKKRGEEEGRRAEWTRPREWASGEGQSRQAGNEGGHGTPQTNQPTNLSPSFCAPDPDAITHTMTTGNIWSPGF</sequence>
<evidence type="ECO:0000313" key="2">
    <source>
        <dbReference type="EMBL" id="KAK3861100.1"/>
    </source>
</evidence>
<evidence type="ECO:0000256" key="1">
    <source>
        <dbReference type="SAM" id="MobiDB-lite"/>
    </source>
</evidence>
<feature type="compositionally biased region" description="Polar residues" evidence="1">
    <location>
        <begin position="95"/>
        <end position="106"/>
    </location>
</feature>
<feature type="region of interest" description="Disordered" evidence="1">
    <location>
        <begin position="53"/>
        <end position="130"/>
    </location>
</feature>
<reference evidence="2" key="1">
    <citation type="submission" date="2023-10" db="EMBL/GenBank/DDBJ databases">
        <title>Genome assemblies of two species of porcelain crab, Petrolisthes cinctipes and Petrolisthes manimaculis (Anomura: Porcellanidae).</title>
        <authorList>
            <person name="Angst P."/>
        </authorList>
    </citation>
    <scope>NUCLEOTIDE SEQUENCE</scope>
    <source>
        <strain evidence="2">PB745_01</strain>
        <tissue evidence="2">Gill</tissue>
    </source>
</reference>
<feature type="compositionally biased region" description="Basic and acidic residues" evidence="1">
    <location>
        <begin position="60"/>
        <end position="78"/>
    </location>
</feature>
<organism evidence="2 3">
    <name type="scientific">Petrolisthes cinctipes</name>
    <name type="common">Flat porcelain crab</name>
    <dbReference type="NCBI Taxonomy" id="88211"/>
    <lineage>
        <taxon>Eukaryota</taxon>
        <taxon>Metazoa</taxon>
        <taxon>Ecdysozoa</taxon>
        <taxon>Arthropoda</taxon>
        <taxon>Crustacea</taxon>
        <taxon>Multicrustacea</taxon>
        <taxon>Malacostraca</taxon>
        <taxon>Eumalacostraca</taxon>
        <taxon>Eucarida</taxon>
        <taxon>Decapoda</taxon>
        <taxon>Pleocyemata</taxon>
        <taxon>Anomura</taxon>
        <taxon>Galatheoidea</taxon>
        <taxon>Porcellanidae</taxon>
        <taxon>Petrolisthes</taxon>
    </lineage>
</organism>
<protein>
    <submittedName>
        <fullName evidence="2">Uncharacterized protein</fullName>
    </submittedName>
</protein>
<feature type="compositionally biased region" description="Basic residues" evidence="1">
    <location>
        <begin position="1"/>
        <end position="12"/>
    </location>
</feature>
<accession>A0AAE1K2N9</accession>
<dbReference type="EMBL" id="JAWQEG010004561">
    <property type="protein sequence ID" value="KAK3861100.1"/>
    <property type="molecule type" value="Genomic_DNA"/>
</dbReference>
<feature type="region of interest" description="Disordered" evidence="1">
    <location>
        <begin position="1"/>
        <end position="31"/>
    </location>
</feature>
<evidence type="ECO:0000313" key="3">
    <source>
        <dbReference type="Proteomes" id="UP001286313"/>
    </source>
</evidence>